<sequence length="120" mass="13428">MTTVTAIEATEVTSAPHWPALLQQQGVDELLYLENKQAWAQQLTAAYLLNPGDRLLDSTGTIWVLTFHHKQPQWHMSGTIQLHELQQLIQAHAVVDGNCCISKLQLSSIAEALQFVKSLR</sequence>
<protein>
    <submittedName>
        <fullName evidence="1">Uncharacterized protein</fullName>
    </submittedName>
</protein>
<reference evidence="1 2" key="1">
    <citation type="journal article" date="2012" name="Int. J. Syst. Evol. Microbiol.">
        <title>Shewanella dokdonensis sp. nov., isolated from seawater.</title>
        <authorList>
            <person name="Sung H.R."/>
            <person name="Yoon J.H."/>
            <person name="Ghim S.Y."/>
        </authorList>
    </citation>
    <scope>NUCLEOTIDE SEQUENCE [LARGE SCALE GENOMIC DNA]</scope>
    <source>
        <strain evidence="1 2">DSM 23626</strain>
    </source>
</reference>
<dbReference type="EMBL" id="CP074572">
    <property type="protein sequence ID" value="QVK22354.1"/>
    <property type="molecule type" value="Genomic_DNA"/>
</dbReference>
<accession>A0ABX8DC79</accession>
<dbReference type="Gene3D" id="1.10.8.650">
    <property type="entry name" value="Uncharacterised protein PF13642 yp_926445, C-terminal domain"/>
    <property type="match status" value="1"/>
</dbReference>
<keyword evidence="2" id="KW-1185">Reference proteome</keyword>
<name>A0ABX8DC79_9GAMM</name>
<dbReference type="Proteomes" id="UP000676428">
    <property type="component" value="Chromosome"/>
</dbReference>
<evidence type="ECO:0000313" key="1">
    <source>
        <dbReference type="EMBL" id="QVK22354.1"/>
    </source>
</evidence>
<organism evidence="1 2">
    <name type="scientific">Shewanella dokdonensis</name>
    <dbReference type="NCBI Taxonomy" id="712036"/>
    <lineage>
        <taxon>Bacteria</taxon>
        <taxon>Pseudomonadati</taxon>
        <taxon>Pseudomonadota</taxon>
        <taxon>Gammaproteobacteria</taxon>
        <taxon>Alteromonadales</taxon>
        <taxon>Shewanellaceae</taxon>
        <taxon>Shewanella</taxon>
    </lineage>
</organism>
<dbReference type="Gene3D" id="2.40.10.320">
    <property type="entry name" value="Uncharacterised protein PF13642 yp_926445, N-terminal domain"/>
    <property type="match status" value="1"/>
</dbReference>
<evidence type="ECO:0000313" key="2">
    <source>
        <dbReference type="Proteomes" id="UP000676428"/>
    </source>
</evidence>
<gene>
    <name evidence="1" type="ORF">KHX94_13230</name>
</gene>
<proteinExistence type="predicted"/>
<dbReference type="Pfam" id="PF13642">
    <property type="entry name" value="DUF4144"/>
    <property type="match status" value="1"/>
</dbReference>
<dbReference type="RefSeq" id="WP_213681009.1">
    <property type="nucleotide sequence ID" value="NZ_CP074572.1"/>
</dbReference>
<dbReference type="InterPro" id="IPR025284">
    <property type="entry name" value="DUF4144"/>
</dbReference>